<sequence>MVGRPGVSTYAAAKRGSWGPPLGDDVERLQASRGVLDHRETWSRAPSLPFLGSPLMSLNAHRSVRALVALGLAPLLVLSTLLASAPAQAQKIRPTFFGMHDGLISSGSIPGVELGAVRLWDSGTSWRQIETANGVFDFTATDQAVENAEAAGLRPMLVLGQTPRFHATKRNAAGAYGRGATSMPRIAAWTRYVGRVAQRYGNRVDYQIWNEPNVKNYWTGTTAQMAKLTATASTRIKRAAGRRATVVAPAFPLRLKGQQGWYTKYWASKVGRKSVAAFVNVVAVNLYPEAKQAPEAQLQLLNIAKRQLPKAARKKPMWNTEINYGLLGGDTARRISAAKQASFVARTLLLNAASPIRRVYWYRWAVGPIANTHLVEDDRTTLTRAGRAWDTVHGWINRTDVKSCSQARRGKLKGVYTCTVRVSRTEVRRVHWKPSGRAATITTPRSTRSWTNLAGTTTDRNGRYRLRVGSLPVMVSSRS</sequence>
<dbReference type="SUPFAM" id="SSF51445">
    <property type="entry name" value="(Trans)glycosidases"/>
    <property type="match status" value="1"/>
</dbReference>
<reference evidence="2 3" key="1">
    <citation type="submission" date="2019-03" db="EMBL/GenBank/DDBJ databases">
        <title>Three New Species of Nocardioides, Nocardioides euryhalodurans sp. nov., Nocardioides seonyuensis sp. nov. and Nocardioides eburneoflavus sp. nov., Iolated from Soil.</title>
        <authorList>
            <person name="Roh S.G."/>
            <person name="Lee C."/>
            <person name="Kim M.-K."/>
            <person name="Kim S.B."/>
        </authorList>
    </citation>
    <scope>NUCLEOTIDE SEQUENCE [LARGE SCALE GENOMIC DNA]</scope>
    <source>
        <strain evidence="2 3">MMS17-SY117</strain>
    </source>
</reference>
<evidence type="ECO:0000313" key="2">
    <source>
        <dbReference type="EMBL" id="QBR93385.1"/>
    </source>
</evidence>
<keyword evidence="1" id="KW-0472">Membrane</keyword>
<organism evidence="2 3">
    <name type="scientific">Nocardioides euryhalodurans</name>
    <dbReference type="NCBI Taxonomy" id="2518370"/>
    <lineage>
        <taxon>Bacteria</taxon>
        <taxon>Bacillati</taxon>
        <taxon>Actinomycetota</taxon>
        <taxon>Actinomycetes</taxon>
        <taxon>Propionibacteriales</taxon>
        <taxon>Nocardioidaceae</taxon>
        <taxon>Nocardioides</taxon>
    </lineage>
</organism>
<dbReference type="InterPro" id="IPR017853">
    <property type="entry name" value="GH"/>
</dbReference>
<keyword evidence="3" id="KW-1185">Reference proteome</keyword>
<dbReference type="AlphaFoldDB" id="A0A4P7GMK1"/>
<dbReference type="Proteomes" id="UP000294894">
    <property type="component" value="Chromosome"/>
</dbReference>
<name>A0A4P7GMK1_9ACTN</name>
<dbReference type="OrthoDB" id="3781191at2"/>
<dbReference type="GO" id="GO:0004553">
    <property type="term" value="F:hydrolase activity, hydrolyzing O-glycosyl compounds"/>
    <property type="evidence" value="ECO:0007669"/>
    <property type="project" value="TreeGrafter"/>
</dbReference>
<keyword evidence="1" id="KW-0812">Transmembrane</keyword>
<accession>A0A4P7GMK1</accession>
<dbReference type="EMBL" id="CP038267">
    <property type="protein sequence ID" value="QBR93385.1"/>
    <property type="molecule type" value="Genomic_DNA"/>
</dbReference>
<evidence type="ECO:0000313" key="3">
    <source>
        <dbReference type="Proteomes" id="UP000294894"/>
    </source>
</evidence>
<dbReference type="KEGG" id="noy:EXE57_14755"/>
<proteinExistence type="predicted"/>
<dbReference type="PANTHER" id="PTHR12631:SF10">
    <property type="entry name" value="BETA-XYLOSIDASE-LIKE PROTEIN-RELATED"/>
    <property type="match status" value="1"/>
</dbReference>
<keyword evidence="1" id="KW-1133">Transmembrane helix</keyword>
<dbReference type="InterPro" id="IPR051923">
    <property type="entry name" value="Glycosyl_Hydrolase_39"/>
</dbReference>
<protein>
    <recommendedName>
        <fullName evidence="4">GH10 domain-containing protein</fullName>
    </recommendedName>
</protein>
<feature type="transmembrane region" description="Helical" evidence="1">
    <location>
        <begin position="66"/>
        <end position="85"/>
    </location>
</feature>
<evidence type="ECO:0000256" key="1">
    <source>
        <dbReference type="SAM" id="Phobius"/>
    </source>
</evidence>
<gene>
    <name evidence="2" type="ORF">EXE57_14755</name>
</gene>
<dbReference type="PANTHER" id="PTHR12631">
    <property type="entry name" value="ALPHA-L-IDURONIDASE"/>
    <property type="match status" value="1"/>
</dbReference>
<dbReference type="Gene3D" id="3.20.20.80">
    <property type="entry name" value="Glycosidases"/>
    <property type="match status" value="1"/>
</dbReference>
<evidence type="ECO:0008006" key="4">
    <source>
        <dbReference type="Google" id="ProtNLM"/>
    </source>
</evidence>